<dbReference type="PROSITE" id="PS51257">
    <property type="entry name" value="PROKAR_LIPOPROTEIN"/>
    <property type="match status" value="1"/>
</dbReference>
<sequence>MNRRQYLSTVSTGVIAGLAGCGGQDPDEATMNELESLIKSEDVNLDHVTPKNGSDVIFADWFPRNITQESISNEIISVASAWSVALHPDASFSVLDSTCYTLDYVGLMNMKIDSEWAYSFHNDEMSADEYSSKIDETVTFTEDFERLRTDN</sequence>
<name>A0ABY5RIK4_HALLR</name>
<reference evidence="2" key="1">
    <citation type="submission" date="2021-07" db="EMBL/GenBank/DDBJ databases">
        <title>Studies on halocins as antimicrobial molecules from haloarchaea.</title>
        <authorList>
            <person name="Kumar S."/>
            <person name="Khare S.K."/>
        </authorList>
    </citation>
    <scope>NUCLEOTIDE SEQUENCE</scope>
    <source>
        <strain evidence="2">NCIM 5678</strain>
        <plasmid evidence="2">pHl5678-1</plasmid>
    </source>
</reference>
<dbReference type="Proteomes" id="UP001058330">
    <property type="component" value="Plasmid pHl5678-1"/>
</dbReference>
<organism evidence="2 3">
    <name type="scientific">Haloferax larsenii</name>
    <dbReference type="NCBI Taxonomy" id="302484"/>
    <lineage>
        <taxon>Archaea</taxon>
        <taxon>Methanobacteriati</taxon>
        <taxon>Methanobacteriota</taxon>
        <taxon>Stenosarchaea group</taxon>
        <taxon>Halobacteria</taxon>
        <taxon>Halobacteriales</taxon>
        <taxon>Haloferacaceae</taxon>
        <taxon>Haloferax</taxon>
    </lineage>
</organism>
<dbReference type="InterPro" id="IPR058473">
    <property type="entry name" value="DUF8159"/>
</dbReference>
<protein>
    <recommendedName>
        <fullName evidence="1">DUF8159 domain-containing protein</fullName>
    </recommendedName>
</protein>
<dbReference type="Pfam" id="PF26490">
    <property type="entry name" value="DUF8159"/>
    <property type="match status" value="1"/>
</dbReference>
<geneLocation type="plasmid" evidence="2 3">
    <name>pHl5678-1</name>
</geneLocation>
<dbReference type="RefSeq" id="WP_258303483.1">
    <property type="nucleotide sequence ID" value="NZ_CP078064.1"/>
</dbReference>
<gene>
    <name evidence="2" type="ORF">KU306_16870</name>
</gene>
<evidence type="ECO:0000259" key="1">
    <source>
        <dbReference type="Pfam" id="PF26490"/>
    </source>
</evidence>
<proteinExistence type="predicted"/>
<keyword evidence="2" id="KW-0614">Plasmid</keyword>
<dbReference type="EMBL" id="CP078064">
    <property type="protein sequence ID" value="UVE51994.1"/>
    <property type="molecule type" value="Genomic_DNA"/>
</dbReference>
<keyword evidence="3" id="KW-1185">Reference proteome</keyword>
<accession>A0ABY5RIK4</accession>
<feature type="domain" description="DUF8159" evidence="1">
    <location>
        <begin position="27"/>
        <end position="140"/>
    </location>
</feature>
<evidence type="ECO:0000313" key="3">
    <source>
        <dbReference type="Proteomes" id="UP001058330"/>
    </source>
</evidence>
<evidence type="ECO:0000313" key="2">
    <source>
        <dbReference type="EMBL" id="UVE51994.1"/>
    </source>
</evidence>
<dbReference type="GeneID" id="74530622"/>